<keyword evidence="2 4" id="KW-0808">Transferase</keyword>
<dbReference type="GO" id="GO:0032259">
    <property type="term" value="P:methylation"/>
    <property type="evidence" value="ECO:0007669"/>
    <property type="project" value="UniProtKB-KW"/>
</dbReference>
<dbReference type="GO" id="GO:0008168">
    <property type="term" value="F:methyltransferase activity"/>
    <property type="evidence" value="ECO:0007669"/>
    <property type="project" value="UniProtKB-KW"/>
</dbReference>
<dbReference type="EMBL" id="CVQV01000005">
    <property type="protein sequence ID" value="CRK74935.1"/>
    <property type="molecule type" value="Genomic_DNA"/>
</dbReference>
<sequence>MSDPETIATYDARATAYAEHFSNTAPDADLQAFIDALPDGGDVLDLGCGPAHSAAMMQRAGLCVTAWDASAEMVALARRLHGIEAEQKTFDALEYQQTFDGVWANFSLLHAPRQDFRRHLKAIHAALKNGGLLHLGLKTGTGSKRDTLGRLYTFFTPTELTDHLHSTGFTPIASRQGREVGLAGTEDPFIILRATR</sequence>
<keyword evidence="1 4" id="KW-0489">Methyltransferase</keyword>
<evidence type="ECO:0000313" key="5">
    <source>
        <dbReference type="Proteomes" id="UP000048949"/>
    </source>
</evidence>
<dbReference type="Proteomes" id="UP000048949">
    <property type="component" value="Unassembled WGS sequence"/>
</dbReference>
<feature type="domain" description="Methyltransferase" evidence="3">
    <location>
        <begin position="43"/>
        <end position="131"/>
    </location>
</feature>
<dbReference type="Gene3D" id="3.40.50.150">
    <property type="entry name" value="Vaccinia Virus protein VP39"/>
    <property type="match status" value="1"/>
</dbReference>
<evidence type="ECO:0000259" key="3">
    <source>
        <dbReference type="Pfam" id="PF13649"/>
    </source>
</evidence>
<dbReference type="SUPFAM" id="SSF53335">
    <property type="entry name" value="S-adenosyl-L-methionine-dependent methyltransferases"/>
    <property type="match status" value="1"/>
</dbReference>
<dbReference type="AlphaFoldDB" id="A0A0U1NJR4"/>
<evidence type="ECO:0000256" key="2">
    <source>
        <dbReference type="ARBA" id="ARBA00022679"/>
    </source>
</evidence>
<gene>
    <name evidence="4" type="ORF">NIG5292_00976</name>
</gene>
<accession>A0A0U1NJR4</accession>
<reference evidence="4 5" key="1">
    <citation type="submission" date="2015-04" db="EMBL/GenBank/DDBJ databases">
        <authorList>
            <person name="Syromyatnikov M.Y."/>
            <person name="Popov V.N."/>
        </authorList>
    </citation>
    <scope>NUCLEOTIDE SEQUENCE [LARGE SCALE GENOMIC DNA]</scope>
    <source>
        <strain evidence="4 5">CECT 5292</strain>
    </source>
</reference>
<evidence type="ECO:0000256" key="1">
    <source>
        <dbReference type="ARBA" id="ARBA00022603"/>
    </source>
</evidence>
<dbReference type="Pfam" id="PF13649">
    <property type="entry name" value="Methyltransf_25"/>
    <property type="match status" value="1"/>
</dbReference>
<dbReference type="OrthoDB" id="9804312at2"/>
<keyword evidence="5" id="KW-1185">Reference proteome</keyword>
<dbReference type="PANTHER" id="PTHR43861">
    <property type="entry name" value="TRANS-ACONITATE 2-METHYLTRANSFERASE-RELATED"/>
    <property type="match status" value="1"/>
</dbReference>
<dbReference type="STRING" id="282199.GCA_001049735_00975"/>
<name>A0A0U1NJR4_9RHOB</name>
<dbReference type="CDD" id="cd02440">
    <property type="entry name" value="AdoMet_MTases"/>
    <property type="match status" value="1"/>
</dbReference>
<organism evidence="4 5">
    <name type="scientific">Nereida ignava</name>
    <dbReference type="NCBI Taxonomy" id="282199"/>
    <lineage>
        <taxon>Bacteria</taxon>
        <taxon>Pseudomonadati</taxon>
        <taxon>Pseudomonadota</taxon>
        <taxon>Alphaproteobacteria</taxon>
        <taxon>Rhodobacterales</taxon>
        <taxon>Roseobacteraceae</taxon>
        <taxon>Nereida</taxon>
    </lineage>
</organism>
<dbReference type="InterPro" id="IPR041698">
    <property type="entry name" value="Methyltransf_25"/>
</dbReference>
<dbReference type="PANTHER" id="PTHR43861:SF1">
    <property type="entry name" value="TRANS-ACONITATE 2-METHYLTRANSFERASE"/>
    <property type="match status" value="1"/>
</dbReference>
<protein>
    <submittedName>
        <fullName evidence="4">Trans-aconitate 2-methyltransferase</fullName>
    </submittedName>
</protein>
<evidence type="ECO:0000313" key="4">
    <source>
        <dbReference type="EMBL" id="CRK74935.1"/>
    </source>
</evidence>
<dbReference type="RefSeq" id="WP_048598373.1">
    <property type="nucleotide sequence ID" value="NZ_CVPC01000005.1"/>
</dbReference>
<proteinExistence type="predicted"/>
<dbReference type="InterPro" id="IPR029063">
    <property type="entry name" value="SAM-dependent_MTases_sf"/>
</dbReference>